<gene>
    <name evidence="1" type="ORF">E5990_10500</name>
</gene>
<reference evidence="1" key="1">
    <citation type="submission" date="2019-04" db="EMBL/GenBank/DDBJ databases">
        <title>Microbes associate with the intestines of laboratory mice.</title>
        <authorList>
            <person name="Navarre W."/>
            <person name="Wong E."/>
            <person name="Huang K.C."/>
            <person name="Tropini C."/>
            <person name="Ng K."/>
            <person name="Yu B."/>
        </authorList>
    </citation>
    <scope>NUCLEOTIDE SEQUENCE</scope>
    <source>
        <strain evidence="1">NM86_A22</strain>
    </source>
</reference>
<proteinExistence type="predicted"/>
<evidence type="ECO:0000313" key="2">
    <source>
        <dbReference type="Proteomes" id="UP000305401"/>
    </source>
</evidence>
<name>A0AC61S2U1_9BACT</name>
<keyword evidence="2" id="KW-1185">Reference proteome</keyword>
<accession>A0AC61S2U1</accession>
<comment type="caution">
    <text evidence="1">The sequence shown here is derived from an EMBL/GenBank/DDBJ whole genome shotgun (WGS) entry which is preliminary data.</text>
</comment>
<dbReference type="EMBL" id="SSTG01000198">
    <property type="protein sequence ID" value="THG43038.1"/>
    <property type="molecule type" value="Genomic_DNA"/>
</dbReference>
<sequence>MKSKPELYKAYIFINNDQKKVAGLFDNSDTAPNSLTEANAAFEAGQYANTLTVNHKGGEMIIGIANTGCYDDEWCAFDNFKLVGPNGEIAIENGDFSTGIDSKRAWNNFNADNGEKTPDIQKDGAGGGTFRKCGGSPYKYGQQVELPAGKYRFGMLTFHRYGSTLNPDGTYYNHKSGAVTEPYGRIPRTPKDWWQANDYETQSTYDHAYIFMSKNADCPKDLNWSEDLGDLTENVDARVRIKDCWEICNGNYAEMPDNNPYGVIELPYETLNKCIRWHDSGNERESAAAFVANPSKWYQYVEFELTETTKVWLGMGKNSNTSDGYYQPWADQKLEKFVSGSTSAIEDIEIDNENAPVEYYNLQGVKVQNPENGLYIKKQGKKVTKVVL</sequence>
<dbReference type="Proteomes" id="UP000305401">
    <property type="component" value="Unassembled WGS sequence"/>
</dbReference>
<protein>
    <submittedName>
        <fullName evidence="1">Uncharacterized protein</fullName>
    </submittedName>
</protein>
<evidence type="ECO:0000313" key="1">
    <source>
        <dbReference type="EMBL" id="THG43038.1"/>
    </source>
</evidence>
<organism evidence="1 2">
    <name type="scientific">Muribaculum caecicola</name>
    <dbReference type="NCBI Taxonomy" id="3038144"/>
    <lineage>
        <taxon>Bacteria</taxon>
        <taxon>Pseudomonadati</taxon>
        <taxon>Bacteroidota</taxon>
        <taxon>Bacteroidia</taxon>
        <taxon>Bacteroidales</taxon>
        <taxon>Muribaculaceae</taxon>
        <taxon>Muribaculum</taxon>
    </lineage>
</organism>